<feature type="domain" description="Retrotransposon gag" evidence="1">
    <location>
        <begin position="134"/>
        <end position="209"/>
    </location>
</feature>
<dbReference type="InterPro" id="IPR005162">
    <property type="entry name" value="Retrotrans_gag_dom"/>
</dbReference>
<dbReference type="PANTHER" id="PTHR33223">
    <property type="entry name" value="CCHC-TYPE DOMAIN-CONTAINING PROTEIN"/>
    <property type="match status" value="1"/>
</dbReference>
<comment type="caution">
    <text evidence="2">The sequence shown here is derived from an EMBL/GenBank/DDBJ whole genome shotgun (WGS) entry which is preliminary data.</text>
</comment>
<dbReference type="Pfam" id="PF03732">
    <property type="entry name" value="Retrotrans_gag"/>
    <property type="match status" value="1"/>
</dbReference>
<evidence type="ECO:0000313" key="2">
    <source>
        <dbReference type="EMBL" id="RVW15541.1"/>
    </source>
</evidence>
<sequence length="414" mass="46839">MDTQQSRHVVLEDTPSDIVTPPVIPVQMPATHTLPSVSHDRAVVVPPIVTPVTIVGDPRSRMDRLELRIGQMRDPDEMILWDDLDDVPVATFPVGFRMPDMERYTGVGCPRIHLRLYSTVMRALGLDEAQLLTLFPLSLSSMTQIWYASLETSRRRTWEDLAQEFLRQYSFSGDTSVTRRELEFLRQGPDEPISSFISRVPFQDFRSLVQALFDVEDGISRGLWSDITPSPDTEGKRVGGSSDSYGDVCSVDFQHRRPSYHPYARSLQIPKSGFPPLQHRHPHSIQQYPSVHPHTVTVRPSFQFQRPQTNIPRHEQSRPHRRHQRTYSDLGMPLDRAFERLRAIGFLAPLAPGHPRNLIDSGAVSFPVSTTDTDLGPDMTADSFPAYSKHAVPHPSGLYHHVLDTQGTDIHQAP</sequence>
<protein>
    <recommendedName>
        <fullName evidence="1">Retrotransposon gag domain-containing protein</fullName>
    </recommendedName>
</protein>
<organism evidence="2 3">
    <name type="scientific">Vitis vinifera</name>
    <name type="common">Grape</name>
    <dbReference type="NCBI Taxonomy" id="29760"/>
    <lineage>
        <taxon>Eukaryota</taxon>
        <taxon>Viridiplantae</taxon>
        <taxon>Streptophyta</taxon>
        <taxon>Embryophyta</taxon>
        <taxon>Tracheophyta</taxon>
        <taxon>Spermatophyta</taxon>
        <taxon>Magnoliopsida</taxon>
        <taxon>eudicotyledons</taxon>
        <taxon>Gunneridae</taxon>
        <taxon>Pentapetalae</taxon>
        <taxon>rosids</taxon>
        <taxon>Vitales</taxon>
        <taxon>Vitaceae</taxon>
        <taxon>Viteae</taxon>
        <taxon>Vitis</taxon>
    </lineage>
</organism>
<evidence type="ECO:0000313" key="3">
    <source>
        <dbReference type="Proteomes" id="UP000288805"/>
    </source>
</evidence>
<name>A0A438BX06_VITVI</name>
<dbReference type="EMBL" id="QGNW01002598">
    <property type="protein sequence ID" value="RVW15541.1"/>
    <property type="molecule type" value="Genomic_DNA"/>
</dbReference>
<evidence type="ECO:0000259" key="1">
    <source>
        <dbReference type="Pfam" id="PF03732"/>
    </source>
</evidence>
<accession>A0A438BX06</accession>
<reference evidence="2 3" key="1">
    <citation type="journal article" date="2018" name="PLoS Genet.">
        <title>Population sequencing reveals clonal diversity and ancestral inbreeding in the grapevine cultivar Chardonnay.</title>
        <authorList>
            <person name="Roach M.J."/>
            <person name="Johnson D.L."/>
            <person name="Bohlmann J."/>
            <person name="van Vuuren H.J."/>
            <person name="Jones S.J."/>
            <person name="Pretorius I.S."/>
            <person name="Schmidt S.A."/>
            <person name="Borneman A.R."/>
        </authorList>
    </citation>
    <scope>NUCLEOTIDE SEQUENCE [LARGE SCALE GENOMIC DNA]</scope>
    <source>
        <strain evidence="3">cv. Chardonnay</strain>
        <tissue evidence="2">Leaf</tissue>
    </source>
</reference>
<dbReference type="Proteomes" id="UP000288805">
    <property type="component" value="Unassembled WGS sequence"/>
</dbReference>
<dbReference type="AlphaFoldDB" id="A0A438BX06"/>
<proteinExistence type="predicted"/>
<gene>
    <name evidence="2" type="ORF">CK203_077748</name>
</gene>
<dbReference type="PANTHER" id="PTHR33223:SF8">
    <property type="entry name" value="OS04G0172440 PROTEIN"/>
    <property type="match status" value="1"/>
</dbReference>